<evidence type="ECO:0000313" key="2">
    <source>
        <dbReference type="EMBL" id="KAJ6402223.1"/>
    </source>
</evidence>
<dbReference type="InterPro" id="IPR040225">
    <property type="entry name" value="GIL1-like"/>
</dbReference>
<dbReference type="AlphaFoldDB" id="A0AAD6NRF6"/>
<dbReference type="Pfam" id="PF24994">
    <property type="entry name" value="GIL1_IRKI_C"/>
    <property type="match status" value="1"/>
</dbReference>
<dbReference type="EMBL" id="JAPFFJ010000018">
    <property type="protein sequence ID" value="KAJ6402223.1"/>
    <property type="molecule type" value="Genomic_DNA"/>
</dbReference>
<organism evidence="2 3">
    <name type="scientific">Salix udensis</name>
    <dbReference type="NCBI Taxonomy" id="889485"/>
    <lineage>
        <taxon>Eukaryota</taxon>
        <taxon>Viridiplantae</taxon>
        <taxon>Streptophyta</taxon>
        <taxon>Embryophyta</taxon>
        <taxon>Tracheophyta</taxon>
        <taxon>Spermatophyta</taxon>
        <taxon>Magnoliopsida</taxon>
        <taxon>eudicotyledons</taxon>
        <taxon>Gunneridae</taxon>
        <taxon>Pentapetalae</taxon>
        <taxon>rosids</taxon>
        <taxon>fabids</taxon>
        <taxon>Malpighiales</taxon>
        <taxon>Salicaceae</taxon>
        <taxon>Saliceae</taxon>
        <taxon>Salix</taxon>
    </lineage>
</organism>
<reference evidence="2 3" key="1">
    <citation type="journal article" date="2023" name="Int. J. Mol. Sci.">
        <title>De Novo Assembly and Annotation of 11 Diverse Shrub Willow (Salix) Genomes Reveals Novel Gene Organization in Sex-Linked Regions.</title>
        <authorList>
            <person name="Hyden B."/>
            <person name="Feng K."/>
            <person name="Yates T.B."/>
            <person name="Jawdy S."/>
            <person name="Cereghino C."/>
            <person name="Smart L.B."/>
            <person name="Muchero W."/>
        </authorList>
    </citation>
    <scope>NUCLEOTIDE SEQUENCE [LARGE SCALE GENOMIC DNA]</scope>
    <source>
        <tissue evidence="2">Shoot tip</tissue>
    </source>
</reference>
<dbReference type="PANTHER" id="PTHR31161">
    <property type="entry name" value="PROTEIN GRAVITROPIC IN THE LIGHT 1"/>
    <property type="match status" value="1"/>
</dbReference>
<evidence type="ECO:0000259" key="1">
    <source>
        <dbReference type="Pfam" id="PF24994"/>
    </source>
</evidence>
<proteinExistence type="predicted"/>
<name>A0AAD6NRF6_9ROSI</name>
<dbReference type="InterPro" id="IPR056813">
    <property type="entry name" value="GIL1_IRKI_C"/>
</dbReference>
<keyword evidence="3" id="KW-1185">Reference proteome</keyword>
<dbReference type="GO" id="GO:0009639">
    <property type="term" value="P:response to red or far red light"/>
    <property type="evidence" value="ECO:0007669"/>
    <property type="project" value="InterPro"/>
</dbReference>
<feature type="domain" description="GIL1/IRKI C-terminal" evidence="1">
    <location>
        <begin position="52"/>
        <end position="106"/>
    </location>
</feature>
<gene>
    <name evidence="2" type="ORF">OIU84_014337</name>
</gene>
<accession>A0AAD6NRF6</accession>
<dbReference type="Proteomes" id="UP001162972">
    <property type="component" value="Chromosome 4"/>
</dbReference>
<comment type="caution">
    <text evidence="2">The sequence shown here is derived from an EMBL/GenBank/DDBJ whole genome shotgun (WGS) entry which is preliminary data.</text>
</comment>
<sequence length="112" mass="12247">MECSLFGNLNQRKLVSSGGFPDSAFFNAFVEMARRLWALNLLAFSFGEDVSIFQVAKNCRFSDVYMEAVTQDSVLETTTAGTDLLVAFTVVPGFKIGKTVIQSQVYLSPASS</sequence>
<dbReference type="GO" id="GO:0009959">
    <property type="term" value="P:negative gravitropism"/>
    <property type="evidence" value="ECO:0007669"/>
    <property type="project" value="InterPro"/>
</dbReference>
<evidence type="ECO:0000313" key="3">
    <source>
        <dbReference type="Proteomes" id="UP001162972"/>
    </source>
</evidence>
<protein>
    <recommendedName>
        <fullName evidence="1">GIL1/IRKI C-terminal domain-containing protein</fullName>
    </recommendedName>
</protein>